<dbReference type="InterPro" id="IPR016169">
    <property type="entry name" value="FAD-bd_PCMH_sub2"/>
</dbReference>
<organism evidence="10 11">
    <name type="scientific">Coptis chinensis</name>
    <dbReference type="NCBI Taxonomy" id="261450"/>
    <lineage>
        <taxon>Eukaryota</taxon>
        <taxon>Viridiplantae</taxon>
        <taxon>Streptophyta</taxon>
        <taxon>Embryophyta</taxon>
        <taxon>Tracheophyta</taxon>
        <taxon>Spermatophyta</taxon>
        <taxon>Magnoliopsida</taxon>
        <taxon>Ranunculales</taxon>
        <taxon>Ranunculaceae</taxon>
        <taxon>Coptidoideae</taxon>
        <taxon>Coptis</taxon>
    </lineage>
</organism>
<dbReference type="InterPro" id="IPR036318">
    <property type="entry name" value="FAD-bd_PCMH-like_sf"/>
</dbReference>
<feature type="compositionally biased region" description="Pro residues" evidence="7">
    <location>
        <begin position="588"/>
        <end position="600"/>
    </location>
</feature>
<comment type="similarity">
    <text evidence="2">Belongs to the oxygen-dependent FAD-linked oxidoreductase family.</text>
</comment>
<evidence type="ECO:0000313" key="10">
    <source>
        <dbReference type="EMBL" id="KAF9595311.1"/>
    </source>
</evidence>
<dbReference type="OrthoDB" id="407275at2759"/>
<evidence type="ECO:0000256" key="3">
    <source>
        <dbReference type="ARBA" id="ARBA00022630"/>
    </source>
</evidence>
<dbReference type="EMBL" id="JADFTS010000008">
    <property type="protein sequence ID" value="KAF9595311.1"/>
    <property type="molecule type" value="Genomic_DNA"/>
</dbReference>
<keyword evidence="4 8" id="KW-0732">Signal</keyword>
<comment type="caution">
    <text evidence="10">The sequence shown here is derived from an EMBL/GenBank/DDBJ whole genome shotgun (WGS) entry which is preliminary data.</text>
</comment>
<dbReference type="Proteomes" id="UP000631114">
    <property type="component" value="Unassembled WGS sequence"/>
</dbReference>
<keyword evidence="11" id="KW-1185">Reference proteome</keyword>
<evidence type="ECO:0000313" key="11">
    <source>
        <dbReference type="Proteomes" id="UP000631114"/>
    </source>
</evidence>
<dbReference type="Pfam" id="PF08031">
    <property type="entry name" value="BBE"/>
    <property type="match status" value="1"/>
</dbReference>
<evidence type="ECO:0000256" key="7">
    <source>
        <dbReference type="SAM" id="MobiDB-lite"/>
    </source>
</evidence>
<sequence>MMGISSLVVFPFLVFIAIANSLVPLASSSSEYEGFLQCLDLRSNSSIPVYNPSSTSYTSILHASIYNLRFISPTTPKPNFIITPMRESHVQATVVCSREHGLQIRTRSGGHDFEGSSSVAPVPFVLLDLIRLRTISVNIEDETAWVQTGATIGELYYRIAEKSRTHAFPAGLCPSVGVGGHISGAGYGILMRKYGLSADHVIDARLVDVNGRILDKESMGEDYFWAIRGGGGASFGVILAWKLRLVPVPPTVTTFVVPRLLEQGATALVHKWQIIADKLDDDLFLGLSVQALHLDPDHPEKKTIVISFLGFYLGAPEKALQLMEESFPELGLMKEDCIEMSWIKSALYFGIFQLENDLSLLLERKNPIPPKNRYMSKSDYVHEPVSEAVLEGIWKRFDGIDEPEIIMSPYGGKMNEIEESAIAFPHRKGNMYKINYLVSWKELGEEAEKKHASWIRELYNYMTPYVSKSPRCSYLNFKDNDLGHKKNGTATYLEAKVWGSKYYKNNFDRLKQRSEFGIVASFSHFTENDLFPVTVDEWDTILYFPSQIKGSLLLYGEYGDVTVGNMINEDKLKIDKIAIYVEHPLPIEPPAEPAPPPPQPMKLTKKEQKKKMRTQRLLNKEKRQARDDKARPD</sequence>
<evidence type="ECO:0000256" key="5">
    <source>
        <dbReference type="ARBA" id="ARBA00022827"/>
    </source>
</evidence>
<evidence type="ECO:0000259" key="9">
    <source>
        <dbReference type="PROSITE" id="PS51387"/>
    </source>
</evidence>
<keyword evidence="6" id="KW-0325">Glycoprotein</keyword>
<dbReference type="GO" id="GO:0016491">
    <property type="term" value="F:oxidoreductase activity"/>
    <property type="evidence" value="ECO:0007669"/>
    <property type="project" value="InterPro"/>
</dbReference>
<proteinExistence type="inferred from homology"/>
<name>A0A835H9P5_9MAGN</name>
<feature type="chain" id="PRO_5032891637" description="FAD-binding PCMH-type domain-containing protein" evidence="8">
    <location>
        <begin position="29"/>
        <end position="633"/>
    </location>
</feature>
<dbReference type="SUPFAM" id="SSF56176">
    <property type="entry name" value="FAD-binding/transporter-associated domain-like"/>
    <property type="match status" value="1"/>
</dbReference>
<evidence type="ECO:0000256" key="6">
    <source>
        <dbReference type="ARBA" id="ARBA00023180"/>
    </source>
</evidence>
<keyword evidence="3" id="KW-0285">Flavoprotein</keyword>
<comment type="cofactor">
    <cofactor evidence="1">
        <name>FAD</name>
        <dbReference type="ChEBI" id="CHEBI:57692"/>
    </cofactor>
</comment>
<evidence type="ECO:0000256" key="2">
    <source>
        <dbReference type="ARBA" id="ARBA00005466"/>
    </source>
</evidence>
<evidence type="ECO:0000256" key="4">
    <source>
        <dbReference type="ARBA" id="ARBA00022729"/>
    </source>
</evidence>
<protein>
    <recommendedName>
        <fullName evidence="9">FAD-binding PCMH-type domain-containing protein</fullName>
    </recommendedName>
</protein>
<gene>
    <name evidence="10" type="ORF">IFM89_038463</name>
</gene>
<dbReference type="PROSITE" id="PS51387">
    <property type="entry name" value="FAD_PCMH"/>
    <property type="match status" value="1"/>
</dbReference>
<dbReference type="InterPro" id="IPR013881">
    <property type="entry name" value="Pre-mRNA_splic_Prp3_dom"/>
</dbReference>
<accession>A0A835H9P5</accession>
<dbReference type="InterPro" id="IPR012951">
    <property type="entry name" value="BBE"/>
</dbReference>
<dbReference type="Gene3D" id="3.40.462.20">
    <property type="match status" value="1"/>
</dbReference>
<dbReference type="InterPro" id="IPR016167">
    <property type="entry name" value="FAD-bd_PCMH_sub1"/>
</dbReference>
<dbReference type="Gene3D" id="3.30.465.10">
    <property type="match status" value="1"/>
</dbReference>
<dbReference type="PANTHER" id="PTHR32448">
    <property type="entry name" value="OS08G0158400 PROTEIN"/>
    <property type="match status" value="1"/>
</dbReference>
<dbReference type="InterPro" id="IPR006094">
    <property type="entry name" value="Oxid_FAD_bind_N"/>
</dbReference>
<feature type="region of interest" description="Disordered" evidence="7">
    <location>
        <begin position="588"/>
        <end position="633"/>
    </location>
</feature>
<feature type="signal peptide" evidence="8">
    <location>
        <begin position="1"/>
        <end position="28"/>
    </location>
</feature>
<dbReference type="Pfam" id="PF08572">
    <property type="entry name" value="PRP3"/>
    <property type="match status" value="1"/>
</dbReference>
<dbReference type="InterPro" id="IPR016166">
    <property type="entry name" value="FAD-bd_PCMH"/>
</dbReference>
<evidence type="ECO:0000256" key="1">
    <source>
        <dbReference type="ARBA" id="ARBA00001974"/>
    </source>
</evidence>
<feature type="domain" description="FAD-binding PCMH-type" evidence="9">
    <location>
        <begin position="74"/>
        <end position="248"/>
    </location>
</feature>
<reference evidence="10 11" key="1">
    <citation type="submission" date="2020-10" db="EMBL/GenBank/DDBJ databases">
        <title>The Coptis chinensis genome and diversification of protoberbering-type alkaloids.</title>
        <authorList>
            <person name="Wang B."/>
            <person name="Shu S."/>
            <person name="Song C."/>
            <person name="Liu Y."/>
        </authorList>
    </citation>
    <scope>NUCLEOTIDE SEQUENCE [LARGE SCALE GENOMIC DNA]</scope>
    <source>
        <strain evidence="10">HL-2020</strain>
        <tissue evidence="10">Leaf</tissue>
    </source>
</reference>
<feature type="compositionally biased region" description="Basic and acidic residues" evidence="7">
    <location>
        <begin position="618"/>
        <end position="633"/>
    </location>
</feature>
<keyword evidence="5" id="KW-0274">FAD</keyword>
<evidence type="ECO:0000256" key="8">
    <source>
        <dbReference type="SAM" id="SignalP"/>
    </source>
</evidence>
<dbReference type="AlphaFoldDB" id="A0A835H9P5"/>
<dbReference type="Pfam" id="PF01565">
    <property type="entry name" value="FAD_binding_4"/>
    <property type="match status" value="1"/>
</dbReference>
<dbReference type="GO" id="GO:0071949">
    <property type="term" value="F:FAD binding"/>
    <property type="evidence" value="ECO:0007669"/>
    <property type="project" value="InterPro"/>
</dbReference>
<dbReference type="Gene3D" id="3.30.43.10">
    <property type="entry name" value="Uridine Diphospho-n-acetylenolpyruvylglucosamine Reductase, domain 2"/>
    <property type="match status" value="1"/>
</dbReference>